<dbReference type="SUPFAM" id="SSF53790">
    <property type="entry name" value="Tetrapyrrole methylase"/>
    <property type="match status" value="1"/>
</dbReference>
<dbReference type="PANTHER" id="PTHR45790">
    <property type="entry name" value="SIROHEME SYNTHASE-RELATED"/>
    <property type="match status" value="1"/>
</dbReference>
<dbReference type="EC" id="2.1.1.133" evidence="9"/>
<dbReference type="OrthoDB" id="9815856at2"/>
<dbReference type="eggNOG" id="COG2875">
    <property type="taxonomic scope" value="Bacteria"/>
</dbReference>
<dbReference type="Pfam" id="PF00590">
    <property type="entry name" value="TP_methylase"/>
    <property type="match status" value="1"/>
</dbReference>
<evidence type="ECO:0000256" key="1">
    <source>
        <dbReference type="ARBA" id="ARBA00004953"/>
    </source>
</evidence>
<evidence type="ECO:0000256" key="4">
    <source>
        <dbReference type="ARBA" id="ARBA00022603"/>
    </source>
</evidence>
<dbReference type="InterPro" id="IPR014776">
    <property type="entry name" value="4pyrrole_Mease_sub2"/>
</dbReference>
<evidence type="ECO:0000256" key="3">
    <source>
        <dbReference type="ARBA" id="ARBA00022573"/>
    </source>
</evidence>
<dbReference type="InterPro" id="IPR050161">
    <property type="entry name" value="Siro_Cobalamin_biosynth"/>
</dbReference>
<keyword evidence="6" id="KW-0949">S-adenosyl-L-methionine</keyword>
<dbReference type="InterPro" id="IPR006362">
    <property type="entry name" value="Cbl_synth_CobM/CibF"/>
</dbReference>
<reference evidence="9 10" key="2">
    <citation type="journal article" date="2008" name="Science">
        <title>Environmental genomics reveals a single-species ecosystem deep within Earth.</title>
        <authorList>
            <person name="Chivian D."/>
            <person name="Brodie E.L."/>
            <person name="Alm E.J."/>
            <person name="Culley D.E."/>
            <person name="Dehal P.S."/>
            <person name="Desantis T.Z."/>
            <person name="Gihring T.M."/>
            <person name="Lapidus A."/>
            <person name="Lin L.H."/>
            <person name="Lowry S.R."/>
            <person name="Moser D.P."/>
            <person name="Richardson P.M."/>
            <person name="Southam G."/>
            <person name="Wanger G."/>
            <person name="Pratt L.M."/>
            <person name="Andersen G.L."/>
            <person name="Hazen T.C."/>
            <person name="Brockman F.J."/>
            <person name="Arkin A.P."/>
            <person name="Onstott T.C."/>
        </authorList>
    </citation>
    <scope>NUCLEOTIDE SEQUENCE [LARGE SCALE GENOMIC DNA]</scope>
    <source>
        <strain evidence="9 10">MP104C</strain>
    </source>
</reference>
<dbReference type="STRING" id="477974.Daud_1853"/>
<dbReference type="NCBIfam" id="TIGR01465">
    <property type="entry name" value="cobM_cbiF"/>
    <property type="match status" value="1"/>
</dbReference>
<evidence type="ECO:0000313" key="10">
    <source>
        <dbReference type="Proteomes" id="UP000008544"/>
    </source>
</evidence>
<keyword evidence="4 7" id="KW-0489">Methyltransferase</keyword>
<dbReference type="GO" id="GO:0009236">
    <property type="term" value="P:cobalamin biosynthetic process"/>
    <property type="evidence" value="ECO:0007669"/>
    <property type="project" value="UniProtKB-UniPathway"/>
</dbReference>
<dbReference type="EMBL" id="CP000860">
    <property type="protein sequence ID" value="ACA60346.1"/>
    <property type="molecule type" value="Genomic_DNA"/>
</dbReference>
<evidence type="ECO:0000256" key="6">
    <source>
        <dbReference type="ARBA" id="ARBA00022691"/>
    </source>
</evidence>
<dbReference type="Gene3D" id="3.40.1010.10">
    <property type="entry name" value="Cobalt-precorrin-4 Transmethylase, Domain 1"/>
    <property type="match status" value="1"/>
</dbReference>
<dbReference type="Proteomes" id="UP000008544">
    <property type="component" value="Chromosome"/>
</dbReference>
<dbReference type="InterPro" id="IPR003043">
    <property type="entry name" value="Uropor_MeTrfase_CS"/>
</dbReference>
<dbReference type="KEGG" id="dau:Daud_1853"/>
<keyword evidence="3" id="KW-0169">Cobalamin biosynthesis</keyword>
<comment type="similarity">
    <text evidence="2 7">Belongs to the precorrin methyltransferase family.</text>
</comment>
<dbReference type="InterPro" id="IPR014777">
    <property type="entry name" value="4pyrrole_Mease_sub1"/>
</dbReference>
<dbReference type="PANTHER" id="PTHR45790:SF4">
    <property type="entry name" value="COBALT-PRECORRIN-4 C(11)-METHYLTRANSFERASE"/>
    <property type="match status" value="1"/>
</dbReference>
<sequence>MTVYFIGAGPGDPELITVRGKRLLERCPVVIYAGSLVNPEILRWARADAEKHDASRLDLEAQLAVITEAAAAGRDVARLHTGDPSLYGALAEQVRALERLGIPYEVVPGVSACFAAAALLGKEYTLPGGSQTLILTRRAGRTPVPESESLARLAAARASLALYLSAADAAGVQDDLLPAYGAECPAAVVYRATWPDQRIIRCRLADLAAAVRESGVERHALILVGSFLEQDGGASYLYSKERLRGEG</sequence>
<feature type="domain" description="Tetrapyrrole methylase" evidence="8">
    <location>
        <begin position="2"/>
        <end position="208"/>
    </location>
</feature>
<evidence type="ECO:0000256" key="7">
    <source>
        <dbReference type="RuleBase" id="RU003960"/>
    </source>
</evidence>
<evidence type="ECO:0000313" key="9">
    <source>
        <dbReference type="EMBL" id="ACA60346.1"/>
    </source>
</evidence>
<dbReference type="Gene3D" id="3.30.950.10">
    <property type="entry name" value="Methyltransferase, Cobalt-precorrin-4 Transmethylase, Domain 2"/>
    <property type="match status" value="1"/>
</dbReference>
<dbReference type="UniPathway" id="UPA00148"/>
<dbReference type="GO" id="GO:0032259">
    <property type="term" value="P:methylation"/>
    <property type="evidence" value="ECO:0007669"/>
    <property type="project" value="UniProtKB-KW"/>
</dbReference>
<proteinExistence type="inferred from homology"/>
<keyword evidence="5 7" id="KW-0808">Transferase</keyword>
<dbReference type="PROSITE" id="PS00840">
    <property type="entry name" value="SUMT_2"/>
    <property type="match status" value="1"/>
</dbReference>
<dbReference type="PROSITE" id="PS00839">
    <property type="entry name" value="SUMT_1"/>
    <property type="match status" value="1"/>
</dbReference>
<dbReference type="InterPro" id="IPR000878">
    <property type="entry name" value="4pyrrol_Mease"/>
</dbReference>
<dbReference type="GO" id="GO:0046026">
    <property type="term" value="F:precorrin-4 C11-methyltransferase activity"/>
    <property type="evidence" value="ECO:0007669"/>
    <property type="project" value="UniProtKB-EC"/>
</dbReference>
<evidence type="ECO:0000256" key="2">
    <source>
        <dbReference type="ARBA" id="ARBA00005879"/>
    </source>
</evidence>
<dbReference type="CDD" id="cd11641">
    <property type="entry name" value="Precorrin-4_C11-MT"/>
    <property type="match status" value="1"/>
</dbReference>
<keyword evidence="10" id="KW-1185">Reference proteome</keyword>
<dbReference type="AlphaFoldDB" id="B1I5P7"/>
<evidence type="ECO:0000259" key="8">
    <source>
        <dbReference type="Pfam" id="PF00590"/>
    </source>
</evidence>
<dbReference type="RefSeq" id="WP_012302922.1">
    <property type="nucleotide sequence ID" value="NC_010424.1"/>
</dbReference>
<protein>
    <submittedName>
        <fullName evidence="9">Precorrin-4 C11-methyltransferase</fullName>
        <ecNumber evidence="9">2.1.1.133</ecNumber>
    </submittedName>
</protein>
<evidence type="ECO:0000256" key="5">
    <source>
        <dbReference type="ARBA" id="ARBA00022679"/>
    </source>
</evidence>
<accession>B1I5P7</accession>
<dbReference type="HOGENOM" id="CLU_011276_7_1_9"/>
<organism evidence="9 10">
    <name type="scientific">Desulforudis audaxviator (strain MP104C)</name>
    <dbReference type="NCBI Taxonomy" id="477974"/>
    <lineage>
        <taxon>Bacteria</taxon>
        <taxon>Bacillati</taxon>
        <taxon>Bacillota</taxon>
        <taxon>Clostridia</taxon>
        <taxon>Thermoanaerobacterales</taxon>
        <taxon>Candidatus Desulforudaceae</taxon>
        <taxon>Candidatus Desulforudis</taxon>
    </lineage>
</organism>
<comment type="pathway">
    <text evidence="1">Cofactor biosynthesis; adenosylcobalamin biosynthesis.</text>
</comment>
<reference evidence="10" key="1">
    <citation type="submission" date="2007-10" db="EMBL/GenBank/DDBJ databases">
        <title>Complete sequence of chromosome of Desulforudis audaxviator MP104C.</title>
        <authorList>
            <person name="Copeland A."/>
            <person name="Lucas S."/>
            <person name="Lapidus A."/>
            <person name="Barry K."/>
            <person name="Glavina del Rio T."/>
            <person name="Dalin E."/>
            <person name="Tice H."/>
            <person name="Bruce D."/>
            <person name="Pitluck S."/>
            <person name="Lowry S.R."/>
            <person name="Larimer F."/>
            <person name="Land M.L."/>
            <person name="Hauser L."/>
            <person name="Kyrpides N."/>
            <person name="Ivanova N.N."/>
            <person name="Richardson P."/>
        </authorList>
    </citation>
    <scope>NUCLEOTIDE SEQUENCE [LARGE SCALE GENOMIC DNA]</scope>
    <source>
        <strain evidence="10">MP104C</strain>
    </source>
</reference>
<dbReference type="InterPro" id="IPR035996">
    <property type="entry name" value="4pyrrol_Methylase_sf"/>
</dbReference>
<gene>
    <name evidence="9" type="ordered locus">Daud_1853</name>
</gene>
<name>B1I5P7_DESAP</name>